<dbReference type="EMBL" id="FOOC01000003">
    <property type="protein sequence ID" value="SFF39834.1"/>
    <property type="molecule type" value="Genomic_DNA"/>
</dbReference>
<keyword evidence="3" id="KW-1185">Reference proteome</keyword>
<evidence type="ECO:0008006" key="4">
    <source>
        <dbReference type="Google" id="ProtNLM"/>
    </source>
</evidence>
<dbReference type="OrthoDB" id="7063662at2"/>
<dbReference type="STRING" id="1076937.SAMN04488120_103208"/>
<evidence type="ECO:0000313" key="2">
    <source>
        <dbReference type="EMBL" id="SFF39834.1"/>
    </source>
</evidence>
<sequence>MHKVLRWFAAIGVAALSAAGYAEVLALPGSAAVPAELPQRGMSQAAVLKAYGEPTVRHAPAGGGSPRHPPIIRWDYPGWSVFFEQNWVIDVVVRDAPAPLHHVDELKTAP</sequence>
<accession>A0A1I2IC70</accession>
<feature type="signal peptide" evidence="1">
    <location>
        <begin position="1"/>
        <end position="22"/>
    </location>
</feature>
<evidence type="ECO:0000256" key="1">
    <source>
        <dbReference type="SAM" id="SignalP"/>
    </source>
</evidence>
<dbReference type="RefSeq" id="WP_091532300.1">
    <property type="nucleotide sequence ID" value="NZ_FOOC01000003.1"/>
</dbReference>
<dbReference type="Proteomes" id="UP000199771">
    <property type="component" value="Unassembled WGS sequence"/>
</dbReference>
<name>A0A1I2IC70_9GAMM</name>
<reference evidence="2 3" key="1">
    <citation type="submission" date="2016-10" db="EMBL/GenBank/DDBJ databases">
        <authorList>
            <person name="de Groot N.N."/>
        </authorList>
    </citation>
    <scope>NUCLEOTIDE SEQUENCE [LARGE SCALE GENOMIC DNA]</scope>
    <source>
        <strain evidence="2 3">DSM 23609</strain>
    </source>
</reference>
<evidence type="ECO:0000313" key="3">
    <source>
        <dbReference type="Proteomes" id="UP000199771"/>
    </source>
</evidence>
<organism evidence="2 3">
    <name type="scientific">Fontimonas thermophila</name>
    <dbReference type="NCBI Taxonomy" id="1076937"/>
    <lineage>
        <taxon>Bacteria</taxon>
        <taxon>Pseudomonadati</taxon>
        <taxon>Pseudomonadota</taxon>
        <taxon>Gammaproteobacteria</taxon>
        <taxon>Nevskiales</taxon>
        <taxon>Nevskiaceae</taxon>
        <taxon>Fontimonas</taxon>
    </lineage>
</organism>
<protein>
    <recommendedName>
        <fullName evidence="4">Nickel/cobalt transporter regulator</fullName>
    </recommendedName>
</protein>
<keyword evidence="1" id="KW-0732">Signal</keyword>
<gene>
    <name evidence="2" type="ORF">SAMN04488120_103208</name>
</gene>
<feature type="chain" id="PRO_5011441276" description="Nickel/cobalt transporter regulator" evidence="1">
    <location>
        <begin position="23"/>
        <end position="110"/>
    </location>
</feature>
<proteinExistence type="predicted"/>
<dbReference type="AlphaFoldDB" id="A0A1I2IC70"/>